<dbReference type="SUPFAM" id="SSF81383">
    <property type="entry name" value="F-box domain"/>
    <property type="match status" value="1"/>
</dbReference>
<reference evidence="5" key="1">
    <citation type="journal article" date="2024" name="IScience">
        <title>Strigolactones Initiate the Formation of Haustorium-like Structures in Castilleja.</title>
        <authorList>
            <person name="Buerger M."/>
            <person name="Peterson D."/>
            <person name="Chory J."/>
        </authorList>
    </citation>
    <scope>NUCLEOTIDE SEQUENCE [LARGE SCALE GENOMIC DNA]</scope>
</reference>
<evidence type="ECO:0008006" key="6">
    <source>
        <dbReference type="Google" id="ProtNLM"/>
    </source>
</evidence>
<comment type="caution">
    <text evidence="4">The sequence shown here is derived from an EMBL/GenBank/DDBJ whole genome shotgun (WGS) entry which is preliminary data.</text>
</comment>
<evidence type="ECO:0000259" key="3">
    <source>
        <dbReference type="Pfam" id="PF24758"/>
    </source>
</evidence>
<feature type="domain" description="F-box/LRR-repeat protein 15/At3g58940/PEG3-like LRR" evidence="3">
    <location>
        <begin position="147"/>
        <end position="250"/>
    </location>
</feature>
<protein>
    <recommendedName>
        <fullName evidence="6">F-box domain-containing protein</fullName>
    </recommendedName>
</protein>
<feature type="domain" description="F-box" evidence="1">
    <location>
        <begin position="22"/>
        <end position="60"/>
    </location>
</feature>
<dbReference type="Proteomes" id="UP001632038">
    <property type="component" value="Unassembled WGS sequence"/>
</dbReference>
<keyword evidence="5" id="KW-1185">Reference proteome</keyword>
<proteinExistence type="predicted"/>
<dbReference type="Pfam" id="PF00646">
    <property type="entry name" value="F-box"/>
    <property type="match status" value="1"/>
</dbReference>
<sequence>MEQIAGKRARVVVEKNNNDDLISSLPVDILHKIMSLLLPRHATATSILSRRWETIWLSFPSINLDESDFNNRQIFCSCLRSTLSRHNLSYLQTLKLHMTLPGCPQLNRCVCELMKAVLRDGKILKELDIIFRNPGLFVSQDFDVPSERVCALPKETFSASAHLVFLRVEGCRFEGCPTVYLPKLKTLHMKNIFIQEVFLMKLIHTCPIIDTLSIEYCFGIENVRICHPALQELVFGFRNDLETLELDVPSVKCINFHAFSDLVTEEGLLKVLGYQNSRRIQARNLQKLHLEDLSMIPDVFHNLISIFPKMEELDMTYCDVLGQVQLHSKSLTNLVMTECILYGDVDIRAQNLRYVGYIHDPEGVQLNYTSFKHVRSLSLVSVEDMTISIKCSIFSALDSLELDSCNSMKQLNIASNKLESLDVSGCDDLKNCTIIAPKLSTFLYSGQVVRMNSLVSSKKLRVRLHLKGPDEDHDHAEFVKSFLGFLQKVDASAASMAIHLDFSCTECLMMIKDIHFPPTSLVQYLKFEPSTEFGGMGLRDLLSYLLSISIYCNKLSIDLGWFSLTLQVSNIFDRLFAHHCALLTFEEIKEKKECVGKTKLARIEDNLVRVEIQIFTGSDEQVDLVELFVGKARHMQHMTISMKKGEDDATQRCLDAFHRKLHLFRCFDIVSHGGCVSFSRNAI</sequence>
<evidence type="ECO:0000313" key="4">
    <source>
        <dbReference type="EMBL" id="KAL3642772.1"/>
    </source>
</evidence>
<dbReference type="Pfam" id="PF23622">
    <property type="entry name" value="LRR_At1g61320_AtMIF1"/>
    <property type="match status" value="1"/>
</dbReference>
<evidence type="ECO:0000313" key="5">
    <source>
        <dbReference type="Proteomes" id="UP001632038"/>
    </source>
</evidence>
<dbReference type="SUPFAM" id="SSF52058">
    <property type="entry name" value="L domain-like"/>
    <property type="match status" value="1"/>
</dbReference>
<dbReference type="EMBL" id="JAVIJP010000016">
    <property type="protein sequence ID" value="KAL3642772.1"/>
    <property type="molecule type" value="Genomic_DNA"/>
</dbReference>
<dbReference type="PANTHER" id="PTHR34145">
    <property type="entry name" value="OS02G0105600 PROTEIN"/>
    <property type="match status" value="1"/>
</dbReference>
<accession>A0ABD3DM84</accession>
<evidence type="ECO:0000259" key="2">
    <source>
        <dbReference type="Pfam" id="PF23622"/>
    </source>
</evidence>
<dbReference type="InterPro" id="IPR055357">
    <property type="entry name" value="LRR_At1g61320_AtMIF1"/>
</dbReference>
<feature type="domain" description="At1g61320/AtMIF1 LRR" evidence="2">
    <location>
        <begin position="376"/>
        <end position="454"/>
    </location>
</feature>
<name>A0ABD3DM84_9LAMI</name>
<evidence type="ECO:0000259" key="1">
    <source>
        <dbReference type="Pfam" id="PF00646"/>
    </source>
</evidence>
<dbReference type="InterPro" id="IPR055411">
    <property type="entry name" value="LRR_FXL15/At3g58940/PEG3-like"/>
</dbReference>
<dbReference type="Gene3D" id="3.80.10.10">
    <property type="entry name" value="Ribonuclease Inhibitor"/>
    <property type="match status" value="1"/>
</dbReference>
<gene>
    <name evidence="4" type="ORF">CASFOL_013587</name>
</gene>
<dbReference type="AlphaFoldDB" id="A0ABD3DM84"/>
<organism evidence="4 5">
    <name type="scientific">Castilleja foliolosa</name>
    <dbReference type="NCBI Taxonomy" id="1961234"/>
    <lineage>
        <taxon>Eukaryota</taxon>
        <taxon>Viridiplantae</taxon>
        <taxon>Streptophyta</taxon>
        <taxon>Embryophyta</taxon>
        <taxon>Tracheophyta</taxon>
        <taxon>Spermatophyta</taxon>
        <taxon>Magnoliopsida</taxon>
        <taxon>eudicotyledons</taxon>
        <taxon>Gunneridae</taxon>
        <taxon>Pentapetalae</taxon>
        <taxon>asterids</taxon>
        <taxon>lamiids</taxon>
        <taxon>Lamiales</taxon>
        <taxon>Orobanchaceae</taxon>
        <taxon>Pedicularideae</taxon>
        <taxon>Castillejinae</taxon>
        <taxon>Castilleja</taxon>
    </lineage>
</organism>
<dbReference type="InterPro" id="IPR032675">
    <property type="entry name" value="LRR_dom_sf"/>
</dbReference>
<dbReference type="InterPro" id="IPR001810">
    <property type="entry name" value="F-box_dom"/>
</dbReference>
<dbReference type="Pfam" id="PF24758">
    <property type="entry name" value="LRR_At5g56370"/>
    <property type="match status" value="1"/>
</dbReference>
<dbReference type="InterPro" id="IPR036047">
    <property type="entry name" value="F-box-like_dom_sf"/>
</dbReference>
<dbReference type="InterPro" id="IPR053772">
    <property type="entry name" value="At1g61320/At1g61330-like"/>
</dbReference>